<dbReference type="Pfam" id="PF24573">
    <property type="entry name" value="HEAT_DAAF5"/>
    <property type="match status" value="1"/>
</dbReference>
<reference evidence="5" key="1">
    <citation type="submission" date="2025-08" db="UniProtKB">
        <authorList>
            <consortium name="Ensembl"/>
        </authorList>
    </citation>
    <scope>IDENTIFICATION</scope>
</reference>
<dbReference type="FunFam" id="1.25.10.10:FF:000746">
    <property type="entry name" value="Dynein assembly factor 5, axonemal"/>
    <property type="match status" value="1"/>
</dbReference>
<dbReference type="InterPro" id="IPR016024">
    <property type="entry name" value="ARM-type_fold"/>
</dbReference>
<feature type="repeat" description="HEAT" evidence="2">
    <location>
        <begin position="97"/>
        <end position="135"/>
    </location>
</feature>
<dbReference type="OMA" id="AFQGPWA"/>
<dbReference type="GO" id="GO:0036158">
    <property type="term" value="P:outer dynein arm assembly"/>
    <property type="evidence" value="ECO:0007669"/>
    <property type="project" value="TreeGrafter"/>
</dbReference>
<dbReference type="Gene3D" id="1.25.10.10">
    <property type="entry name" value="Leucine-rich Repeat Variant"/>
    <property type="match status" value="2"/>
</dbReference>
<evidence type="ECO:0000313" key="5">
    <source>
        <dbReference type="Ensembl" id="ENSPMAP00000009764.1"/>
    </source>
</evidence>
<dbReference type="InterPro" id="IPR011989">
    <property type="entry name" value="ARM-like"/>
</dbReference>
<dbReference type="GO" id="GO:0045505">
    <property type="term" value="F:dynein intermediate chain binding"/>
    <property type="evidence" value="ECO:0007669"/>
    <property type="project" value="TreeGrafter"/>
</dbReference>
<dbReference type="InterPro" id="IPR000357">
    <property type="entry name" value="HEAT"/>
</dbReference>
<feature type="domain" description="Dynein axonemal assembly factor 5 TPR repeats" evidence="4">
    <location>
        <begin position="9"/>
        <end position="138"/>
    </location>
</feature>
<dbReference type="GO" id="GO:0005737">
    <property type="term" value="C:cytoplasm"/>
    <property type="evidence" value="ECO:0007669"/>
    <property type="project" value="TreeGrafter"/>
</dbReference>
<dbReference type="Pfam" id="PF25757">
    <property type="entry name" value="TPR_DNAAF5"/>
    <property type="match status" value="1"/>
</dbReference>
<sequence>SLAAAFPDAEHFHMYSEQLIKPLMQTLTHQHSRVRVAAVLTTGAVVRYGCNKSVNDALPHLAQRLFDDASTVRQAVTDVVGTWLLELPDRYSFFHKLIPLLLSSLSDEMPDVRNSATEYWKRVGQQWEHENEEDLKDKMDFELPPSSLYPAGVARPCLGCRELVQRNLSRVLPAVARDAGDWVVGTRAKASQLLVWLTVHAEDHATQHAELLVATLHRTCADDEPQVVHNAVRSAELLGAFVNPEVFCKLALPALHRSPSPSHLAPISAFIRGSSAETSVDPILEDRYKKWRVCEPKDLPIVLPLAITGPMVGEFLPEVMPIFRDLLQPSKEPELRLKVFAVLSKLLLNAQETVNSQGQFAGFLQELVREMIVPNLVWHAGRTAAAIRTTAVSCLWALLHGGMVTPEQASAVSGELLPQAVAMLDEDSKTSRLLACRALRIVLQLLSEKGCDADALNKIYPEVLKRLDDASDEVRIAAARCLSAWFGCVGGDYDRGLYRAHLEFLYRGLLVHLDDPDAGIQAAVLDVLKQGGRVTPELLQQEVEAVKHKHRSPLHCDALVQHLQQLTST</sequence>
<dbReference type="STRING" id="7757.ENSPMAP00000009764"/>
<proteinExistence type="predicted"/>
<evidence type="ECO:0000256" key="2">
    <source>
        <dbReference type="PROSITE-ProRule" id="PRU00103"/>
    </source>
</evidence>
<dbReference type="InterPro" id="IPR021133">
    <property type="entry name" value="HEAT_type_2"/>
</dbReference>
<dbReference type="Ensembl" id="ENSPMAT00000009805.1">
    <property type="protein sequence ID" value="ENSPMAP00000009764.1"/>
    <property type="gene ID" value="ENSPMAG00000008864.1"/>
</dbReference>
<protein>
    <submittedName>
        <fullName evidence="5">Dynein axonemal assembly factor 5</fullName>
    </submittedName>
</protein>
<dbReference type="PANTHER" id="PTHR16216">
    <property type="entry name" value="DYNEIN ASSEMBLY FACTOR 5, AXONEMAL"/>
    <property type="match status" value="1"/>
</dbReference>
<dbReference type="HOGENOM" id="CLU_010823_1_0_1"/>
<dbReference type="PROSITE" id="PS50077">
    <property type="entry name" value="HEAT_REPEAT"/>
    <property type="match status" value="1"/>
</dbReference>
<dbReference type="AlphaFoldDB" id="S4RX24"/>
<evidence type="ECO:0000259" key="3">
    <source>
        <dbReference type="Pfam" id="PF24573"/>
    </source>
</evidence>
<name>S4RX24_PETMA</name>
<dbReference type="GO" id="GO:0003341">
    <property type="term" value="P:cilium movement"/>
    <property type="evidence" value="ECO:0007669"/>
    <property type="project" value="TreeGrafter"/>
</dbReference>
<dbReference type="InterPro" id="IPR057978">
    <property type="entry name" value="TPR_DAAF5"/>
</dbReference>
<dbReference type="InterPro" id="IPR056497">
    <property type="entry name" value="HEAT_DAAF5"/>
</dbReference>
<organism evidence="5">
    <name type="scientific">Petromyzon marinus</name>
    <name type="common">Sea lamprey</name>
    <dbReference type="NCBI Taxonomy" id="7757"/>
    <lineage>
        <taxon>Eukaryota</taxon>
        <taxon>Metazoa</taxon>
        <taxon>Chordata</taxon>
        <taxon>Craniata</taxon>
        <taxon>Vertebrata</taxon>
        <taxon>Cyclostomata</taxon>
        <taxon>Hyperoartia</taxon>
        <taxon>Petromyzontiformes</taxon>
        <taxon>Petromyzontidae</taxon>
        <taxon>Petromyzon</taxon>
    </lineage>
</organism>
<feature type="domain" description="Dynein axonemal assembly factor 5 HEAT-repeat" evidence="3">
    <location>
        <begin position="148"/>
        <end position="278"/>
    </location>
</feature>
<dbReference type="GeneTree" id="ENSGT00390000005666"/>
<evidence type="ECO:0000259" key="4">
    <source>
        <dbReference type="Pfam" id="PF25757"/>
    </source>
</evidence>
<keyword evidence="1" id="KW-0677">Repeat</keyword>
<dbReference type="InterPro" id="IPR052623">
    <property type="entry name" value="DAAF5"/>
</dbReference>
<reference evidence="5" key="2">
    <citation type="submission" date="2025-09" db="UniProtKB">
        <authorList>
            <consortium name="Ensembl"/>
        </authorList>
    </citation>
    <scope>IDENTIFICATION</scope>
</reference>
<dbReference type="SUPFAM" id="SSF48371">
    <property type="entry name" value="ARM repeat"/>
    <property type="match status" value="1"/>
</dbReference>
<evidence type="ECO:0000256" key="1">
    <source>
        <dbReference type="ARBA" id="ARBA00022737"/>
    </source>
</evidence>
<dbReference type="PANTHER" id="PTHR16216:SF2">
    <property type="entry name" value="DYNEIN AXONEMAL ASSEMBLY FACTOR 5"/>
    <property type="match status" value="1"/>
</dbReference>
<dbReference type="GO" id="GO:0036159">
    <property type="term" value="P:inner dynein arm assembly"/>
    <property type="evidence" value="ECO:0007669"/>
    <property type="project" value="TreeGrafter"/>
</dbReference>
<dbReference type="Pfam" id="PF02985">
    <property type="entry name" value="HEAT"/>
    <property type="match status" value="1"/>
</dbReference>
<accession>S4RX24</accession>